<accession>A0AAW0NU98</accession>
<keyword evidence="2" id="KW-1015">Disulfide bond</keyword>
<evidence type="ECO:0000313" key="5">
    <source>
        <dbReference type="Proteomes" id="UP001460270"/>
    </source>
</evidence>
<dbReference type="EMBL" id="JBBPFD010000012">
    <property type="protein sequence ID" value="KAK7904476.1"/>
    <property type="molecule type" value="Genomic_DNA"/>
</dbReference>
<comment type="caution">
    <text evidence="4">The sequence shown here is derived from an EMBL/GenBank/DDBJ whole genome shotgun (WGS) entry which is preliminary data.</text>
</comment>
<dbReference type="InterPro" id="IPR018143">
    <property type="entry name" value="Folate_rcpt-like"/>
</dbReference>
<reference evidence="5" key="1">
    <citation type="submission" date="2024-04" db="EMBL/GenBank/DDBJ databases">
        <title>Salinicola lusitanus LLJ914,a marine bacterium isolated from the Okinawa Trough.</title>
        <authorList>
            <person name="Li J."/>
        </authorList>
    </citation>
    <scope>NUCLEOTIDE SEQUENCE [LARGE SCALE GENOMIC DNA]</scope>
</reference>
<keyword evidence="5" id="KW-1185">Reference proteome</keyword>
<gene>
    <name evidence="4" type="ORF">WMY93_017083</name>
</gene>
<keyword evidence="1" id="KW-0732">Signal</keyword>
<dbReference type="AlphaFoldDB" id="A0AAW0NU98"/>
<name>A0AAW0NU98_9GOBI</name>
<feature type="domain" description="Folate receptor-like" evidence="3">
    <location>
        <begin position="45"/>
        <end position="136"/>
    </location>
</feature>
<dbReference type="PANTHER" id="PTHR19328">
    <property type="entry name" value="HEDGEHOG-INTERACTING PROTEIN"/>
    <property type="match status" value="1"/>
</dbReference>
<organism evidence="4 5">
    <name type="scientific">Mugilogobius chulae</name>
    <name type="common">yellowstripe goby</name>
    <dbReference type="NCBI Taxonomy" id="88201"/>
    <lineage>
        <taxon>Eukaryota</taxon>
        <taxon>Metazoa</taxon>
        <taxon>Chordata</taxon>
        <taxon>Craniata</taxon>
        <taxon>Vertebrata</taxon>
        <taxon>Euteleostomi</taxon>
        <taxon>Actinopterygii</taxon>
        <taxon>Neopterygii</taxon>
        <taxon>Teleostei</taxon>
        <taxon>Neoteleostei</taxon>
        <taxon>Acanthomorphata</taxon>
        <taxon>Gobiaria</taxon>
        <taxon>Gobiiformes</taxon>
        <taxon>Gobioidei</taxon>
        <taxon>Gobiidae</taxon>
        <taxon>Gobionellinae</taxon>
        <taxon>Mugilogobius</taxon>
    </lineage>
</organism>
<proteinExistence type="predicted"/>
<evidence type="ECO:0000313" key="4">
    <source>
        <dbReference type="EMBL" id="KAK7904476.1"/>
    </source>
</evidence>
<evidence type="ECO:0000256" key="2">
    <source>
        <dbReference type="ARBA" id="ARBA00023157"/>
    </source>
</evidence>
<dbReference type="Pfam" id="PF03024">
    <property type="entry name" value="Folate_rec"/>
    <property type="match status" value="1"/>
</dbReference>
<dbReference type="Proteomes" id="UP001460270">
    <property type="component" value="Unassembled WGS sequence"/>
</dbReference>
<dbReference type="PANTHER" id="PTHR19328:SF32">
    <property type="entry name" value="HHIP-LIKE PROTEIN 1"/>
    <property type="match status" value="1"/>
</dbReference>
<evidence type="ECO:0000256" key="1">
    <source>
        <dbReference type="ARBA" id="ARBA00022729"/>
    </source>
</evidence>
<protein>
    <recommendedName>
        <fullName evidence="3">Folate receptor-like domain-containing protein</fullName>
    </recommendedName>
</protein>
<sequence>MEFFWTHSKLFRPAVFAFFLVLWVSPALLHPQCLDFKPPFRPLRELEFCVMYKDFGCCDFQKDQELMAKYYRIMNGFDYNSFASCAGFVQELLCQECSPYAAHLFDAEDPSTPVRSIPGLCPDYCTGFLDKCNVTLPHLSDDPHVIKSKTTPNAFASTWN</sequence>
<evidence type="ECO:0000259" key="3">
    <source>
        <dbReference type="Pfam" id="PF03024"/>
    </source>
</evidence>